<name>A0ABZ1R9B5_9ACTN</name>
<keyword evidence="3" id="KW-1185">Reference proteome</keyword>
<feature type="region of interest" description="Disordered" evidence="1">
    <location>
        <begin position="1"/>
        <end position="233"/>
    </location>
</feature>
<accession>A0ABZ1R9B5</accession>
<dbReference type="RefSeq" id="WP_328737332.1">
    <property type="nucleotide sequence ID" value="NZ_CP108038.1"/>
</dbReference>
<dbReference type="Proteomes" id="UP001432071">
    <property type="component" value="Chromosome"/>
</dbReference>
<evidence type="ECO:0000256" key="1">
    <source>
        <dbReference type="SAM" id="MobiDB-lite"/>
    </source>
</evidence>
<protein>
    <submittedName>
        <fullName evidence="2">Uncharacterized protein</fullName>
    </submittedName>
</protein>
<reference evidence="2" key="1">
    <citation type="submission" date="2022-10" db="EMBL/GenBank/DDBJ databases">
        <title>The complete genomes of actinobacterial strains from the NBC collection.</title>
        <authorList>
            <person name="Joergensen T.S."/>
            <person name="Alvarez Arevalo M."/>
            <person name="Sterndorff E.B."/>
            <person name="Faurdal D."/>
            <person name="Vuksanovic O."/>
            <person name="Mourched A.-S."/>
            <person name="Charusanti P."/>
            <person name="Shaw S."/>
            <person name="Blin K."/>
            <person name="Weber T."/>
        </authorList>
    </citation>
    <scope>NUCLEOTIDE SEQUENCE</scope>
    <source>
        <strain evidence="2">NBC_00302</strain>
    </source>
</reference>
<gene>
    <name evidence="2" type="ORF">OHT53_37595</name>
</gene>
<organism evidence="2 3">
    <name type="scientific">Streptomyces bobili</name>
    <dbReference type="NCBI Taxonomy" id="67280"/>
    <lineage>
        <taxon>Bacteria</taxon>
        <taxon>Bacillati</taxon>
        <taxon>Actinomycetota</taxon>
        <taxon>Actinomycetes</taxon>
        <taxon>Kitasatosporales</taxon>
        <taxon>Streptomycetaceae</taxon>
        <taxon>Streptomyces</taxon>
    </lineage>
</organism>
<evidence type="ECO:0000313" key="2">
    <source>
        <dbReference type="EMBL" id="WUN91426.1"/>
    </source>
</evidence>
<evidence type="ECO:0000313" key="3">
    <source>
        <dbReference type="Proteomes" id="UP001432071"/>
    </source>
</evidence>
<dbReference type="GeneID" id="93766823"/>
<sequence length="233" mass="22517">MTARRGGGPTAALDPAGPEPTDPGGPGTVPSGSGRRILAARGDGSPRSGQEAASGRLAAATDDDTTTHRTTSGSPRPGAAVPPTCGAADPPGSGRPILAARGDGSPRSGQEAASGRLAAATDDDTTTHRTTSGSPRPGAAVPLTCGAADPPGSGRPILAARGDGSPRSGQEAASGRLAAATDDDTTTHRTTSGSPQLGIVVHPGSGVHPRAAGAHPSSPARQDGASGCETDTR</sequence>
<proteinExistence type="predicted"/>
<dbReference type="EMBL" id="CP108038">
    <property type="protein sequence ID" value="WUN91426.1"/>
    <property type="molecule type" value="Genomic_DNA"/>
</dbReference>